<dbReference type="GO" id="GO:0003730">
    <property type="term" value="F:mRNA 3'-UTR binding"/>
    <property type="evidence" value="ECO:0007669"/>
    <property type="project" value="TreeGrafter"/>
</dbReference>
<dbReference type="OrthoDB" id="762982at2759"/>
<reference evidence="4 5" key="2">
    <citation type="submission" date="2018-11" db="EMBL/GenBank/DDBJ databases">
        <authorList>
            <consortium name="Pathogen Informatics"/>
        </authorList>
    </citation>
    <scope>NUCLEOTIDE SEQUENCE [LARGE SCALE GENOMIC DNA]</scope>
    <source>
        <strain evidence="4 5">NST_G2</strain>
    </source>
</reference>
<proteinExistence type="predicted"/>
<dbReference type="InterPro" id="IPR012677">
    <property type="entry name" value="Nucleotide-bd_a/b_plait_sf"/>
</dbReference>
<name>A0A183SG46_SCHSO</name>
<evidence type="ECO:0000256" key="1">
    <source>
        <dbReference type="ARBA" id="ARBA00022884"/>
    </source>
</evidence>
<sequence>MNPITITSVNPTTTNIVLPKFGTLIPNRIFVGGITSTTTEEDLRSFFSTFGPIKDVKVIYDRSGQSKGNYGFVTFENQETAEMIIKNEVCCF</sequence>
<dbReference type="EMBL" id="UYSU01032459">
    <property type="protein sequence ID" value="VDL89579.1"/>
    <property type="molecule type" value="Genomic_DNA"/>
</dbReference>
<keyword evidence="5" id="KW-1185">Reference proteome</keyword>
<organism evidence="6">
    <name type="scientific">Schistocephalus solidus</name>
    <name type="common">Tapeworm</name>
    <dbReference type="NCBI Taxonomy" id="70667"/>
    <lineage>
        <taxon>Eukaryota</taxon>
        <taxon>Metazoa</taxon>
        <taxon>Spiralia</taxon>
        <taxon>Lophotrochozoa</taxon>
        <taxon>Platyhelminthes</taxon>
        <taxon>Cestoda</taxon>
        <taxon>Eucestoda</taxon>
        <taxon>Diphyllobothriidea</taxon>
        <taxon>Diphyllobothriidae</taxon>
        <taxon>Schistocephalus</taxon>
    </lineage>
</organism>
<dbReference type="GO" id="GO:0045948">
    <property type="term" value="P:positive regulation of translational initiation"/>
    <property type="evidence" value="ECO:0007669"/>
    <property type="project" value="TreeGrafter"/>
</dbReference>
<dbReference type="STRING" id="70667.A0A183SG46"/>
<dbReference type="InterPro" id="IPR035979">
    <property type="entry name" value="RBD_domain_sf"/>
</dbReference>
<dbReference type="SMART" id="SM00360">
    <property type="entry name" value="RRM"/>
    <property type="match status" value="1"/>
</dbReference>
<evidence type="ECO:0000256" key="2">
    <source>
        <dbReference type="PROSITE-ProRule" id="PRU00176"/>
    </source>
</evidence>
<dbReference type="GO" id="GO:0008494">
    <property type="term" value="F:translation activator activity"/>
    <property type="evidence" value="ECO:0007669"/>
    <property type="project" value="TreeGrafter"/>
</dbReference>
<evidence type="ECO:0000313" key="4">
    <source>
        <dbReference type="EMBL" id="VDL89579.1"/>
    </source>
</evidence>
<keyword evidence="1 2" id="KW-0694">RNA-binding</keyword>
<feature type="domain" description="RRM" evidence="3">
    <location>
        <begin position="27"/>
        <end position="92"/>
    </location>
</feature>
<dbReference type="GO" id="GO:0005737">
    <property type="term" value="C:cytoplasm"/>
    <property type="evidence" value="ECO:0007669"/>
    <property type="project" value="TreeGrafter"/>
</dbReference>
<dbReference type="PANTHER" id="PTHR11176:SF57">
    <property type="entry name" value="PROTEIN BOULE"/>
    <property type="match status" value="1"/>
</dbReference>
<dbReference type="SUPFAM" id="SSF54928">
    <property type="entry name" value="RNA-binding domain, RBD"/>
    <property type="match status" value="1"/>
</dbReference>
<dbReference type="WBParaSite" id="SSLN_0000329401-mRNA-1">
    <property type="protein sequence ID" value="SSLN_0000329401-mRNA-1"/>
    <property type="gene ID" value="SSLN_0000329401"/>
</dbReference>
<gene>
    <name evidence="4" type="ORF">SSLN_LOCUS3194</name>
</gene>
<dbReference type="GO" id="GO:0070935">
    <property type="term" value="P:3'-UTR-mediated mRNA stabilization"/>
    <property type="evidence" value="ECO:0007669"/>
    <property type="project" value="TreeGrafter"/>
</dbReference>
<accession>A0A183SG46</accession>
<dbReference type="Pfam" id="PF00076">
    <property type="entry name" value="RRM_1"/>
    <property type="match status" value="1"/>
</dbReference>
<evidence type="ECO:0000313" key="5">
    <source>
        <dbReference type="Proteomes" id="UP000275846"/>
    </source>
</evidence>
<dbReference type="InterPro" id="IPR000504">
    <property type="entry name" value="RRM_dom"/>
</dbReference>
<dbReference type="Proteomes" id="UP000275846">
    <property type="component" value="Unassembled WGS sequence"/>
</dbReference>
<evidence type="ECO:0000313" key="6">
    <source>
        <dbReference type="WBParaSite" id="SSLN_0000329401-mRNA-1"/>
    </source>
</evidence>
<dbReference type="AlphaFoldDB" id="A0A183SG46"/>
<evidence type="ECO:0000259" key="3">
    <source>
        <dbReference type="PROSITE" id="PS50102"/>
    </source>
</evidence>
<dbReference type="Gene3D" id="3.30.70.330">
    <property type="match status" value="1"/>
</dbReference>
<dbReference type="PROSITE" id="PS50102">
    <property type="entry name" value="RRM"/>
    <property type="match status" value="1"/>
</dbReference>
<dbReference type="PANTHER" id="PTHR11176">
    <property type="entry name" value="BOULE-RELATED"/>
    <property type="match status" value="1"/>
</dbReference>
<reference evidence="6" key="1">
    <citation type="submission" date="2016-06" db="UniProtKB">
        <authorList>
            <consortium name="WormBaseParasite"/>
        </authorList>
    </citation>
    <scope>IDENTIFICATION</scope>
</reference>
<protein>
    <submittedName>
        <fullName evidence="6">RRM domain-containing protein</fullName>
    </submittedName>
</protein>